<organism evidence="10 11">
    <name type="scientific">Clostridium brassicae</name>
    <dbReference type="NCBI Taxonomy" id="2999072"/>
    <lineage>
        <taxon>Bacteria</taxon>
        <taxon>Bacillati</taxon>
        <taxon>Bacillota</taxon>
        <taxon>Clostridia</taxon>
        <taxon>Eubacteriales</taxon>
        <taxon>Clostridiaceae</taxon>
        <taxon>Clostridium</taxon>
    </lineage>
</organism>
<reference evidence="10" key="1">
    <citation type="submission" date="2022-12" db="EMBL/GenBank/DDBJ databases">
        <title>Clostridium sp. nov., isolated from industrial wastewater.</title>
        <authorList>
            <person name="Jiayan W."/>
        </authorList>
    </citation>
    <scope>NUCLEOTIDE SEQUENCE</scope>
    <source>
        <strain evidence="10">ZC22-4</strain>
    </source>
</reference>
<evidence type="ECO:0000259" key="9">
    <source>
        <dbReference type="PROSITE" id="PS50111"/>
    </source>
</evidence>
<dbReference type="EMBL" id="JAPQFJ010000002">
    <property type="protein sequence ID" value="MCY6957445.1"/>
    <property type="molecule type" value="Genomic_DNA"/>
</dbReference>
<keyword evidence="2" id="KW-1003">Cell membrane</keyword>
<keyword evidence="4 8" id="KW-1133">Transmembrane helix</keyword>
<dbReference type="InterPro" id="IPR004089">
    <property type="entry name" value="MCPsignal_dom"/>
</dbReference>
<dbReference type="Gene3D" id="1.10.287.950">
    <property type="entry name" value="Methyl-accepting chemotaxis protein"/>
    <property type="match status" value="1"/>
</dbReference>
<dbReference type="Gene3D" id="3.30.450.20">
    <property type="entry name" value="PAS domain"/>
    <property type="match status" value="1"/>
</dbReference>
<evidence type="ECO:0000313" key="11">
    <source>
        <dbReference type="Proteomes" id="UP001144612"/>
    </source>
</evidence>
<dbReference type="SMART" id="SM01049">
    <property type="entry name" value="Cache_2"/>
    <property type="match status" value="1"/>
</dbReference>
<evidence type="ECO:0000256" key="2">
    <source>
        <dbReference type="ARBA" id="ARBA00022475"/>
    </source>
</evidence>
<proteinExistence type="predicted"/>
<dbReference type="Proteomes" id="UP001144612">
    <property type="component" value="Unassembled WGS sequence"/>
</dbReference>
<dbReference type="PANTHER" id="PTHR32089:SF112">
    <property type="entry name" value="LYSOZYME-LIKE PROTEIN-RELATED"/>
    <property type="match status" value="1"/>
</dbReference>
<dbReference type="Gene3D" id="6.10.340.10">
    <property type="match status" value="1"/>
</dbReference>
<dbReference type="RefSeq" id="WP_268059818.1">
    <property type="nucleotide sequence ID" value="NZ_JAPQFJ010000002.1"/>
</dbReference>
<sequence>MTQIRELLIKDYDTLIKEQVTSLLTQLDAIDARIKSGELTKEQGLSIAADLIRKGRYGDNGYFFADTLDGTNVVLLGKKDVEGKSRINLTDVNGFRIVEDFINIAKTKKEGYNEYYFPKEDGEKPLPKRAFVKLYEPFGWVVGTGNYIDDIDKIVMAEKEKENTKFRQQAIVFLLIMVIPIIISIIVSVLFSKSIAKRLLKVTNLVKKTSDLDLKYYEDFEEIKLYKDEMGIIGNAVADLRSVLRDIISKLKTQSEFIKESSDFLKDSTQTVVTSINGVNDAMLELAGGAQNQAKDTQQGSMRLNELANEIDNQVNLSKSVTDISKDVETENKTGSLALKNLISNFDSTTKTTEELFYNVENLANKSATINEIVVTIQTIAQQTNLLSLNAAIEAARAGESGKGFSVVAEQIGRLAEQTFNFTGKIEEMIDEILKEISKTKENMLDSKDALENSSKVILDMEKIFLAIDTSINKTLDELKNLGDSVQRVDNNKQDVVKVIDGISAITEEYAASSEEVSATMETQLKMIISLNEKSKKLENLSNELQEIVNKFNL</sequence>
<evidence type="ECO:0000256" key="6">
    <source>
        <dbReference type="ARBA" id="ARBA00023224"/>
    </source>
</evidence>
<evidence type="ECO:0000256" key="4">
    <source>
        <dbReference type="ARBA" id="ARBA00022989"/>
    </source>
</evidence>
<keyword evidence="6 7" id="KW-0807">Transducer</keyword>
<dbReference type="PANTHER" id="PTHR32089">
    <property type="entry name" value="METHYL-ACCEPTING CHEMOTAXIS PROTEIN MCPB"/>
    <property type="match status" value="1"/>
</dbReference>
<keyword evidence="11" id="KW-1185">Reference proteome</keyword>
<dbReference type="Pfam" id="PF00015">
    <property type="entry name" value="MCPsignal"/>
    <property type="match status" value="1"/>
</dbReference>
<protein>
    <submittedName>
        <fullName evidence="10">Methyl-accepting chemotaxis protein</fullName>
    </submittedName>
</protein>
<comment type="caution">
    <text evidence="10">The sequence shown here is derived from an EMBL/GenBank/DDBJ whole genome shotgun (WGS) entry which is preliminary data.</text>
</comment>
<evidence type="ECO:0000256" key="8">
    <source>
        <dbReference type="SAM" id="Phobius"/>
    </source>
</evidence>
<keyword evidence="3 8" id="KW-0812">Transmembrane</keyword>
<gene>
    <name evidence="10" type="ORF">OW729_02365</name>
</gene>
<evidence type="ECO:0000256" key="3">
    <source>
        <dbReference type="ARBA" id="ARBA00022692"/>
    </source>
</evidence>
<dbReference type="SMART" id="SM00283">
    <property type="entry name" value="MA"/>
    <property type="match status" value="1"/>
</dbReference>
<dbReference type="SUPFAM" id="SSF58104">
    <property type="entry name" value="Methyl-accepting chemotaxis protein (MCP) signaling domain"/>
    <property type="match status" value="1"/>
</dbReference>
<dbReference type="PROSITE" id="PS50111">
    <property type="entry name" value="CHEMOTAXIS_TRANSDUC_2"/>
    <property type="match status" value="1"/>
</dbReference>
<evidence type="ECO:0000256" key="1">
    <source>
        <dbReference type="ARBA" id="ARBA00004651"/>
    </source>
</evidence>
<evidence type="ECO:0000256" key="5">
    <source>
        <dbReference type="ARBA" id="ARBA00023136"/>
    </source>
</evidence>
<dbReference type="InterPro" id="IPR033480">
    <property type="entry name" value="sCache_2"/>
</dbReference>
<name>A0ABT4D587_9CLOT</name>
<feature type="domain" description="Methyl-accepting transducer" evidence="9">
    <location>
        <begin position="268"/>
        <end position="525"/>
    </location>
</feature>
<accession>A0ABT4D587</accession>
<evidence type="ECO:0000256" key="7">
    <source>
        <dbReference type="PROSITE-ProRule" id="PRU00284"/>
    </source>
</evidence>
<evidence type="ECO:0000313" key="10">
    <source>
        <dbReference type="EMBL" id="MCY6957445.1"/>
    </source>
</evidence>
<keyword evidence="5 8" id="KW-0472">Membrane</keyword>
<feature type="transmembrane region" description="Helical" evidence="8">
    <location>
        <begin position="170"/>
        <end position="191"/>
    </location>
</feature>
<dbReference type="Pfam" id="PF17200">
    <property type="entry name" value="sCache_2"/>
    <property type="match status" value="1"/>
</dbReference>
<comment type="subcellular location">
    <subcellularLocation>
        <location evidence="1">Cell membrane</location>
        <topology evidence="1">Multi-pass membrane protein</topology>
    </subcellularLocation>
</comment>